<protein>
    <submittedName>
        <fullName evidence="6">LysR family transcriptional regulator</fullName>
    </submittedName>
</protein>
<keyword evidence="7" id="KW-1185">Reference proteome</keyword>
<evidence type="ECO:0000259" key="5">
    <source>
        <dbReference type="PROSITE" id="PS50931"/>
    </source>
</evidence>
<dbReference type="InterPro" id="IPR058163">
    <property type="entry name" value="LysR-type_TF_proteobact-type"/>
</dbReference>
<feature type="domain" description="HTH lysR-type" evidence="5">
    <location>
        <begin position="3"/>
        <end position="60"/>
    </location>
</feature>
<dbReference type="Proteomes" id="UP001174908">
    <property type="component" value="Unassembled WGS sequence"/>
</dbReference>
<keyword evidence="2" id="KW-0805">Transcription regulation</keyword>
<reference evidence="6" key="1">
    <citation type="submission" date="2023-06" db="EMBL/GenBank/DDBJ databases">
        <authorList>
            <person name="Jiang Y."/>
            <person name="Liu Q."/>
        </authorList>
    </citation>
    <scope>NUCLEOTIDE SEQUENCE</scope>
    <source>
        <strain evidence="6">CGMCC 1.12089</strain>
    </source>
</reference>
<dbReference type="Gene3D" id="3.40.190.290">
    <property type="match status" value="1"/>
</dbReference>
<comment type="caution">
    <text evidence="6">The sequence shown here is derived from an EMBL/GenBank/DDBJ whole genome shotgun (WGS) entry which is preliminary data.</text>
</comment>
<dbReference type="InterPro" id="IPR000847">
    <property type="entry name" value="LysR_HTH_N"/>
</dbReference>
<evidence type="ECO:0000256" key="1">
    <source>
        <dbReference type="ARBA" id="ARBA00009437"/>
    </source>
</evidence>
<keyword evidence="3" id="KW-0238">DNA-binding</keyword>
<comment type="similarity">
    <text evidence="1">Belongs to the LysR transcriptional regulatory family.</text>
</comment>
<dbReference type="Pfam" id="PF00126">
    <property type="entry name" value="HTH_1"/>
    <property type="match status" value="1"/>
</dbReference>
<evidence type="ECO:0000256" key="4">
    <source>
        <dbReference type="ARBA" id="ARBA00023163"/>
    </source>
</evidence>
<dbReference type="InterPro" id="IPR005119">
    <property type="entry name" value="LysR_subst-bd"/>
</dbReference>
<dbReference type="CDD" id="cd08422">
    <property type="entry name" value="PBP2_CrgA_like"/>
    <property type="match status" value="1"/>
</dbReference>
<dbReference type="EMBL" id="JASZYV010000001">
    <property type="protein sequence ID" value="MDM0044267.1"/>
    <property type="molecule type" value="Genomic_DNA"/>
</dbReference>
<proteinExistence type="inferred from homology"/>
<dbReference type="PROSITE" id="PS50931">
    <property type="entry name" value="HTH_LYSR"/>
    <property type="match status" value="1"/>
</dbReference>
<dbReference type="InterPro" id="IPR036388">
    <property type="entry name" value="WH-like_DNA-bd_sf"/>
</dbReference>
<sequence length="313" mass="34266">MPDDLKSVEAFVHIMKSGSLTRAEQSSGMSKASLSRHLAQLEASLGAELIQRGSRHLRPTEAGRAFFARCEPMLVELTQRLDDARTEVQDLSAGRTGTLRVLADPQFGTAFVCQVVRLYMASYPGVHCRMDIAGMPGSLSPEEADCYVCAAPPDSQQLVLKSIGQLGFGLYASPSYLARAGAPDTPDALAEHDAIVLHDALGRGDLTLLRGRAHALIRPRAAFSTNDHWVMKTLCLDGLGIALMPDYFVQPELRHQGLVPVLPEWKPAPRRIHCAFRRQRYAGSKLRDFVDLMARCVVDIDSFNLYVGGARPA</sequence>
<evidence type="ECO:0000313" key="6">
    <source>
        <dbReference type="EMBL" id="MDM0044267.1"/>
    </source>
</evidence>
<evidence type="ECO:0000256" key="2">
    <source>
        <dbReference type="ARBA" id="ARBA00023015"/>
    </source>
</evidence>
<dbReference type="PANTHER" id="PTHR30537">
    <property type="entry name" value="HTH-TYPE TRANSCRIPTIONAL REGULATOR"/>
    <property type="match status" value="1"/>
</dbReference>
<dbReference type="Pfam" id="PF03466">
    <property type="entry name" value="LysR_substrate"/>
    <property type="match status" value="1"/>
</dbReference>
<dbReference type="RefSeq" id="WP_286659315.1">
    <property type="nucleotide sequence ID" value="NZ_JASZYV010000001.1"/>
</dbReference>
<dbReference type="PANTHER" id="PTHR30537:SF35">
    <property type="entry name" value="TRANSCRIPTIONAL REGULATORY PROTEIN"/>
    <property type="match status" value="1"/>
</dbReference>
<accession>A0ABT7N8K3</accession>
<dbReference type="SUPFAM" id="SSF46785">
    <property type="entry name" value="Winged helix' DNA-binding domain"/>
    <property type="match status" value="1"/>
</dbReference>
<gene>
    <name evidence="6" type="ORF">QTH91_07230</name>
</gene>
<dbReference type="InterPro" id="IPR036390">
    <property type="entry name" value="WH_DNA-bd_sf"/>
</dbReference>
<organism evidence="6 7">
    <name type="scientific">Variovorax dokdonensis</name>
    <dbReference type="NCBI Taxonomy" id="344883"/>
    <lineage>
        <taxon>Bacteria</taxon>
        <taxon>Pseudomonadati</taxon>
        <taxon>Pseudomonadota</taxon>
        <taxon>Betaproteobacteria</taxon>
        <taxon>Burkholderiales</taxon>
        <taxon>Comamonadaceae</taxon>
        <taxon>Variovorax</taxon>
    </lineage>
</organism>
<evidence type="ECO:0000313" key="7">
    <source>
        <dbReference type="Proteomes" id="UP001174908"/>
    </source>
</evidence>
<keyword evidence="4" id="KW-0804">Transcription</keyword>
<dbReference type="SUPFAM" id="SSF53850">
    <property type="entry name" value="Periplasmic binding protein-like II"/>
    <property type="match status" value="1"/>
</dbReference>
<dbReference type="Gene3D" id="1.10.10.10">
    <property type="entry name" value="Winged helix-like DNA-binding domain superfamily/Winged helix DNA-binding domain"/>
    <property type="match status" value="1"/>
</dbReference>
<evidence type="ECO:0000256" key="3">
    <source>
        <dbReference type="ARBA" id="ARBA00023125"/>
    </source>
</evidence>
<name>A0ABT7N8K3_9BURK</name>